<dbReference type="KEGG" id="step:IC006_0194"/>
<dbReference type="SMART" id="SM00748">
    <property type="entry name" value="HEPN"/>
    <property type="match status" value="1"/>
</dbReference>
<sequence>MSFLKRIVVEKFWFKKSEELLEIGKKLLNDGYFWHVCFSSQQSIEFALKGILVKYKGSFPFTHDLGEIMEKIGNELSVKVPENIMRDCDFLTPHYTMSRYSQFAEYNKRKAEECMSSAVEILEWLKKNFNI</sequence>
<dbReference type="EMBL" id="AP018929">
    <property type="protein sequence ID" value="BBG22910.1"/>
    <property type="molecule type" value="Genomic_DNA"/>
</dbReference>
<dbReference type="STRING" id="1294262.GCA_001316085_02906"/>
<dbReference type="Proteomes" id="UP000322983">
    <property type="component" value="Chromosome"/>
</dbReference>
<evidence type="ECO:0000259" key="1">
    <source>
        <dbReference type="PROSITE" id="PS50910"/>
    </source>
</evidence>
<dbReference type="EMBL" id="AP018930">
    <property type="protein sequence ID" value="BBG25669.1"/>
    <property type="molecule type" value="Genomic_DNA"/>
</dbReference>
<evidence type="ECO:0000313" key="4">
    <source>
        <dbReference type="Proteomes" id="UP000322983"/>
    </source>
</evidence>
<dbReference type="Pfam" id="PF05168">
    <property type="entry name" value="HEPN"/>
    <property type="match status" value="1"/>
</dbReference>
<gene>
    <name evidence="2" type="ORF">IC006_0194</name>
    <name evidence="3" type="ORF">IC007_0174</name>
</gene>
<evidence type="ECO:0000313" key="3">
    <source>
        <dbReference type="EMBL" id="BBG25669.1"/>
    </source>
</evidence>
<protein>
    <recommendedName>
        <fullName evidence="1">HEPN domain-containing protein</fullName>
    </recommendedName>
</protein>
<accession>A0A510DZP1</accession>
<evidence type="ECO:0000313" key="5">
    <source>
        <dbReference type="Proteomes" id="UP000325030"/>
    </source>
</evidence>
<proteinExistence type="predicted"/>
<dbReference type="Proteomes" id="UP000325030">
    <property type="component" value="Chromosome"/>
</dbReference>
<dbReference type="InterPro" id="IPR007842">
    <property type="entry name" value="HEPN_dom"/>
</dbReference>
<accession>A0A510DS03</accession>
<evidence type="ECO:0000313" key="2">
    <source>
        <dbReference type="EMBL" id="BBG22910.1"/>
    </source>
</evidence>
<dbReference type="Gene3D" id="1.20.120.330">
    <property type="entry name" value="Nucleotidyltransferases domain 2"/>
    <property type="match status" value="1"/>
</dbReference>
<organism evidence="2 4">
    <name type="scientific">Sulfuracidifex tepidarius</name>
    <dbReference type="NCBI Taxonomy" id="1294262"/>
    <lineage>
        <taxon>Archaea</taxon>
        <taxon>Thermoproteota</taxon>
        <taxon>Thermoprotei</taxon>
        <taxon>Sulfolobales</taxon>
        <taxon>Sulfolobaceae</taxon>
        <taxon>Sulfuracidifex</taxon>
    </lineage>
</organism>
<reference evidence="5" key="1">
    <citation type="submission" date="2018-09" db="EMBL/GenBank/DDBJ databases">
        <title>Complete Genome Sequencing of Sulfolobus sp. JCM 16834.</title>
        <authorList>
            <person name="Kato S."/>
            <person name="Itoh T."/>
            <person name="Ohkuma M."/>
        </authorList>
    </citation>
    <scope>NUCLEOTIDE SEQUENCE [LARGE SCALE GENOMIC DNA]</scope>
    <source>
        <strain evidence="5">IC-007</strain>
    </source>
</reference>
<reference evidence="2 4" key="2">
    <citation type="journal article" date="2020" name="Int. J. Syst. Evol. Microbiol.">
        <title>Sulfuracidifex tepidarius gen. nov., sp. nov. and transfer of Sulfolobus metallicus Huber and Stetter 1992 to the genus Sulfuracidifex as Sulfuracidifex metallicus comb. nov.</title>
        <authorList>
            <person name="Itoh T."/>
            <person name="Miura T."/>
            <person name="Sakai H.D."/>
            <person name="Kato S."/>
            <person name="Ohkuma M."/>
            <person name="Takashina T."/>
        </authorList>
    </citation>
    <scope>NUCLEOTIDE SEQUENCE [LARGE SCALE GENOMIC DNA]</scope>
    <source>
        <strain evidence="2 4">IC-006</strain>
        <strain evidence="3">IC-007</strain>
    </source>
</reference>
<dbReference type="PROSITE" id="PS50910">
    <property type="entry name" value="HEPN"/>
    <property type="match status" value="1"/>
</dbReference>
<feature type="domain" description="HEPN" evidence="1">
    <location>
        <begin position="14"/>
        <end position="121"/>
    </location>
</feature>
<dbReference type="SUPFAM" id="SSF81593">
    <property type="entry name" value="Nucleotidyltransferase substrate binding subunit/domain"/>
    <property type="match status" value="1"/>
</dbReference>
<keyword evidence="4" id="KW-1185">Reference proteome</keyword>
<name>A0A510DS03_9CREN</name>
<dbReference type="AlphaFoldDB" id="A0A510DS03"/>